<protein>
    <submittedName>
        <fullName evidence="1">Uncharacterized protein</fullName>
    </submittedName>
</protein>
<keyword evidence="2" id="KW-1185">Reference proteome</keyword>
<comment type="caution">
    <text evidence="1">The sequence shown here is derived from an EMBL/GenBank/DDBJ whole genome shotgun (WGS) entry which is preliminary data.</text>
</comment>
<dbReference type="EMBL" id="QTSX02000007">
    <property type="protein sequence ID" value="KAJ9090376.1"/>
    <property type="molecule type" value="Genomic_DNA"/>
</dbReference>
<reference evidence="1" key="1">
    <citation type="submission" date="2022-04" db="EMBL/GenBank/DDBJ databases">
        <title>Genome of the entomopathogenic fungus Entomophthora muscae.</title>
        <authorList>
            <person name="Elya C."/>
            <person name="Lovett B.R."/>
            <person name="Lee E."/>
            <person name="Macias A.M."/>
            <person name="Hajek A.E."/>
            <person name="De Bivort B.L."/>
            <person name="Kasson M.T."/>
            <person name="De Fine Licht H.H."/>
            <person name="Stajich J.E."/>
        </authorList>
    </citation>
    <scope>NUCLEOTIDE SEQUENCE</scope>
    <source>
        <strain evidence="1">Berkeley</strain>
    </source>
</reference>
<evidence type="ECO:0000313" key="2">
    <source>
        <dbReference type="Proteomes" id="UP001165960"/>
    </source>
</evidence>
<sequence>MYNLKLTFSLKIDNSLPWETRAQGWDSNPEPIFLRAAGPMDQGPVCPQFFGIEPMQAKAPLSPKARIPAQDQLWWRLKRSLSNCLMETEMAPL</sequence>
<proteinExistence type="predicted"/>
<dbReference type="Proteomes" id="UP001165960">
    <property type="component" value="Unassembled WGS sequence"/>
</dbReference>
<organism evidence="1 2">
    <name type="scientific">Entomophthora muscae</name>
    <dbReference type="NCBI Taxonomy" id="34485"/>
    <lineage>
        <taxon>Eukaryota</taxon>
        <taxon>Fungi</taxon>
        <taxon>Fungi incertae sedis</taxon>
        <taxon>Zoopagomycota</taxon>
        <taxon>Entomophthoromycotina</taxon>
        <taxon>Entomophthoromycetes</taxon>
        <taxon>Entomophthorales</taxon>
        <taxon>Entomophthoraceae</taxon>
        <taxon>Entomophthora</taxon>
    </lineage>
</organism>
<name>A0ACC2UUS8_9FUNG</name>
<evidence type="ECO:0000313" key="1">
    <source>
        <dbReference type="EMBL" id="KAJ9090376.1"/>
    </source>
</evidence>
<accession>A0ACC2UUS8</accession>
<gene>
    <name evidence="1" type="ORF">DSO57_1003112</name>
</gene>